<evidence type="ECO:0000256" key="3">
    <source>
        <dbReference type="ARBA" id="ARBA00022796"/>
    </source>
</evidence>
<name>A0A5N6M334_9ASTR</name>
<keyword evidence="6" id="KW-0813">Transport</keyword>
<keyword evidence="4 6" id="KW-1133">Transmembrane helix</keyword>
<dbReference type="AlphaFoldDB" id="A0A5N6M334"/>
<feature type="compositionally biased region" description="Polar residues" evidence="7">
    <location>
        <begin position="166"/>
        <end position="182"/>
    </location>
</feature>
<reference evidence="8 9" key="1">
    <citation type="submission" date="2019-05" db="EMBL/GenBank/DDBJ databases">
        <title>Mikania micrantha, genome provides insights into the molecular mechanism of rapid growth.</title>
        <authorList>
            <person name="Liu B."/>
        </authorList>
    </citation>
    <scope>NUCLEOTIDE SEQUENCE [LARGE SCALE GENOMIC DNA]</scope>
    <source>
        <strain evidence="8">NLD-2019</strain>
        <tissue evidence="8">Leaf</tissue>
    </source>
</reference>
<keyword evidence="2 6" id="KW-0812">Transmembrane</keyword>
<dbReference type="PANTHER" id="PTHR12483">
    <property type="entry name" value="SOLUTE CARRIER FAMILY 31 COPPER TRANSPORTERS"/>
    <property type="match status" value="1"/>
</dbReference>
<evidence type="ECO:0000313" key="8">
    <source>
        <dbReference type="EMBL" id="KAD3068344.1"/>
    </source>
</evidence>
<dbReference type="GO" id="GO:0005886">
    <property type="term" value="C:plasma membrane"/>
    <property type="evidence" value="ECO:0007669"/>
    <property type="project" value="TreeGrafter"/>
</dbReference>
<evidence type="ECO:0000256" key="4">
    <source>
        <dbReference type="ARBA" id="ARBA00022989"/>
    </source>
</evidence>
<comment type="subcellular location">
    <subcellularLocation>
        <location evidence="6">Membrane</location>
        <topology evidence="6">Multi-pass membrane protein</topology>
    </subcellularLocation>
</comment>
<keyword evidence="3 6" id="KW-0187">Copper transport</keyword>
<feature type="transmembrane region" description="Helical" evidence="6">
    <location>
        <begin position="90"/>
        <end position="113"/>
    </location>
</feature>
<feature type="region of interest" description="Disordered" evidence="7">
    <location>
        <begin position="155"/>
        <end position="182"/>
    </location>
</feature>
<comment type="caution">
    <text evidence="8">The sequence shown here is derived from an EMBL/GenBank/DDBJ whole genome shotgun (WGS) entry which is preliminary data.</text>
</comment>
<accession>A0A5N6M334</accession>
<keyword evidence="6" id="KW-0406">Ion transport</keyword>
<evidence type="ECO:0000256" key="6">
    <source>
        <dbReference type="RuleBase" id="RU367022"/>
    </source>
</evidence>
<gene>
    <name evidence="8" type="ORF">E3N88_36224</name>
</gene>
<dbReference type="PANTHER" id="PTHR12483:SF85">
    <property type="entry name" value="COPPER TRANSPORT PROTEIN"/>
    <property type="match status" value="1"/>
</dbReference>
<evidence type="ECO:0000256" key="5">
    <source>
        <dbReference type="ARBA" id="ARBA00023136"/>
    </source>
</evidence>
<dbReference type="Pfam" id="PF04145">
    <property type="entry name" value="Ctr"/>
    <property type="match status" value="1"/>
</dbReference>
<keyword evidence="5 6" id="KW-0472">Membrane</keyword>
<organism evidence="8 9">
    <name type="scientific">Mikania micrantha</name>
    <name type="common">bitter vine</name>
    <dbReference type="NCBI Taxonomy" id="192012"/>
    <lineage>
        <taxon>Eukaryota</taxon>
        <taxon>Viridiplantae</taxon>
        <taxon>Streptophyta</taxon>
        <taxon>Embryophyta</taxon>
        <taxon>Tracheophyta</taxon>
        <taxon>Spermatophyta</taxon>
        <taxon>Magnoliopsida</taxon>
        <taxon>eudicotyledons</taxon>
        <taxon>Gunneridae</taxon>
        <taxon>Pentapetalae</taxon>
        <taxon>asterids</taxon>
        <taxon>campanulids</taxon>
        <taxon>Asterales</taxon>
        <taxon>Asteraceae</taxon>
        <taxon>Asteroideae</taxon>
        <taxon>Heliantheae alliance</taxon>
        <taxon>Eupatorieae</taxon>
        <taxon>Mikania</taxon>
    </lineage>
</organism>
<evidence type="ECO:0000313" key="9">
    <source>
        <dbReference type="Proteomes" id="UP000326396"/>
    </source>
</evidence>
<sequence length="182" mass="20293">MFHYKDHMHMTFFWSKDVVMLFNGWPNGKLGMYILALAIVFILAAMVEFLSVFPGVKPGCNLVIRGLIHALLHGLRMAFVYLLMLCVMSYNIGVFVSVVVGHVIGCFLVKYWAMFKATSKSQTDIFVNSVYGTSVYFNKHESIYTMSPQLCKTTHTSRSSGPSSSQAFTTWLESSGSSAPSS</sequence>
<evidence type="ECO:0000256" key="1">
    <source>
        <dbReference type="ARBA" id="ARBA00006921"/>
    </source>
</evidence>
<feature type="transmembrane region" description="Helical" evidence="6">
    <location>
        <begin position="30"/>
        <end position="50"/>
    </location>
</feature>
<protein>
    <recommendedName>
        <fullName evidence="6">Copper transport protein</fullName>
    </recommendedName>
</protein>
<dbReference type="OrthoDB" id="73901at2759"/>
<evidence type="ECO:0000256" key="7">
    <source>
        <dbReference type="SAM" id="MobiDB-lite"/>
    </source>
</evidence>
<dbReference type="Proteomes" id="UP000326396">
    <property type="component" value="Linkage Group LG7"/>
</dbReference>
<evidence type="ECO:0000256" key="2">
    <source>
        <dbReference type="ARBA" id="ARBA00022692"/>
    </source>
</evidence>
<feature type="transmembrane region" description="Helical" evidence="6">
    <location>
        <begin position="62"/>
        <end position="84"/>
    </location>
</feature>
<keyword evidence="6" id="KW-0186">Copper</keyword>
<comment type="similarity">
    <text evidence="1 6">Belongs to the copper transporter (Ctr) (TC 1.A.56) family. SLC31A subfamily.</text>
</comment>
<proteinExistence type="inferred from homology"/>
<keyword evidence="9" id="KW-1185">Reference proteome</keyword>
<dbReference type="EMBL" id="SZYD01000017">
    <property type="protein sequence ID" value="KAD3068344.1"/>
    <property type="molecule type" value="Genomic_DNA"/>
</dbReference>
<dbReference type="GO" id="GO:0005375">
    <property type="term" value="F:copper ion transmembrane transporter activity"/>
    <property type="evidence" value="ECO:0007669"/>
    <property type="project" value="UniProtKB-UniRule"/>
</dbReference>
<dbReference type="InterPro" id="IPR007274">
    <property type="entry name" value="Cop_transporter"/>
</dbReference>